<organism evidence="4 5">
    <name type="scientific">Anaerococcus hydrogenalis DSM 7454</name>
    <dbReference type="NCBI Taxonomy" id="561177"/>
    <lineage>
        <taxon>Bacteria</taxon>
        <taxon>Bacillati</taxon>
        <taxon>Bacillota</taxon>
        <taxon>Tissierellia</taxon>
        <taxon>Tissierellales</taxon>
        <taxon>Peptoniphilaceae</taxon>
        <taxon>Anaerococcus</taxon>
    </lineage>
</organism>
<dbReference type="AlphaFoldDB" id="B6W762"/>
<evidence type="ECO:0008006" key="6">
    <source>
        <dbReference type="Google" id="ProtNLM"/>
    </source>
</evidence>
<evidence type="ECO:0000256" key="1">
    <source>
        <dbReference type="SAM" id="Coils"/>
    </source>
</evidence>
<evidence type="ECO:0000313" key="5">
    <source>
        <dbReference type="Proteomes" id="UP000005451"/>
    </source>
</evidence>
<protein>
    <recommendedName>
        <fullName evidence="6">LPXTG-motif cell wall anchor domain protein</fullName>
    </recommendedName>
</protein>
<feature type="chain" id="PRO_5039287661" description="LPXTG-motif cell wall anchor domain protein" evidence="3">
    <location>
        <begin position="24"/>
        <end position="424"/>
    </location>
</feature>
<accession>B6W762</accession>
<sequence length="424" mass="48733">MKKSNKILALGLGLSLIFAPATSLVSNSVNLVYAEESQEKEEKEVSPEEFVAYANEFVDSDEFKALDEKDQKEYKELIKDLTAENLGQDEFDEINEKIDNIKLSYYKDKYDKLKKELDGLKADNLSDELKEEVESYEDSYQTHEEYFKAVDKIENTIKSIEIYNKDLKFYKDVLKKAIEDNKDFKIYLMDEKTVLENKNAKLDEVHKAIENLNSKVDAYNKKVEEEKNRLSNMAKLKEKMDGEKSTKASTNYKKASKAIREDFDKKIQAVKDAHGKLDKKENVENVDEIISNYNSAFDKLDGDKNLEAYNKLVTYYNENKDKLSKEDQKKYEDLIEKLDKSEDFGMDKINELKAQIEKAIKDDEDSATLKKVGAKKIGVQKSSGPKVKRSRSFVRTGVKSVGIVLIVLVVAGLAYFFVAKKDKK</sequence>
<dbReference type="EMBL" id="ABXA01000011">
    <property type="protein sequence ID" value="EEB36736.1"/>
    <property type="molecule type" value="Genomic_DNA"/>
</dbReference>
<proteinExistence type="predicted"/>
<evidence type="ECO:0000256" key="2">
    <source>
        <dbReference type="SAM" id="Phobius"/>
    </source>
</evidence>
<gene>
    <name evidence="4" type="ORF">ANHYDRO_00408</name>
</gene>
<feature type="signal peptide" evidence="3">
    <location>
        <begin position="1"/>
        <end position="23"/>
    </location>
</feature>
<dbReference type="Gene3D" id="1.20.120.1850">
    <property type="entry name" value="Ebh helix bundles repeating unit (S and A modules)"/>
    <property type="match status" value="1"/>
</dbReference>
<comment type="caution">
    <text evidence="4">The sequence shown here is derived from an EMBL/GenBank/DDBJ whole genome shotgun (WGS) entry which is preliminary data.</text>
</comment>
<keyword evidence="2" id="KW-1133">Transmembrane helix</keyword>
<feature type="transmembrane region" description="Helical" evidence="2">
    <location>
        <begin position="400"/>
        <end position="418"/>
    </location>
</feature>
<keyword evidence="1" id="KW-0175">Coiled coil</keyword>
<evidence type="ECO:0000256" key="3">
    <source>
        <dbReference type="SAM" id="SignalP"/>
    </source>
</evidence>
<keyword evidence="2" id="KW-0472">Membrane</keyword>
<dbReference type="RefSeq" id="WP_004812852.1">
    <property type="nucleotide sequence ID" value="NZ_ABXA01000011.1"/>
</dbReference>
<keyword evidence="3" id="KW-0732">Signal</keyword>
<keyword evidence="2" id="KW-0812">Transmembrane</keyword>
<name>B6W762_9FIRM</name>
<dbReference type="Proteomes" id="UP000005451">
    <property type="component" value="Unassembled WGS sequence"/>
</dbReference>
<evidence type="ECO:0000313" key="4">
    <source>
        <dbReference type="EMBL" id="EEB36736.1"/>
    </source>
</evidence>
<reference evidence="4 5" key="2">
    <citation type="submission" date="2008-10" db="EMBL/GenBank/DDBJ databases">
        <title>Draft genome sequence of Anaerococcus hydrogenalis (DSM 7454).</title>
        <authorList>
            <person name="Sudarsanam P."/>
            <person name="Ley R."/>
            <person name="Guruge J."/>
            <person name="Turnbaugh P.J."/>
            <person name="Mahowald M."/>
            <person name="Liep D."/>
            <person name="Gordon J."/>
        </authorList>
    </citation>
    <scope>NUCLEOTIDE SEQUENCE [LARGE SCALE GENOMIC DNA]</scope>
    <source>
        <strain evidence="4 5">DSM 7454</strain>
    </source>
</reference>
<dbReference type="eggNOG" id="ENOG5030GEJ">
    <property type="taxonomic scope" value="Bacteria"/>
</dbReference>
<feature type="coiled-coil region" evidence="1">
    <location>
        <begin position="103"/>
        <end position="243"/>
    </location>
</feature>
<reference evidence="4 5" key="1">
    <citation type="submission" date="2008-09" db="EMBL/GenBank/DDBJ databases">
        <authorList>
            <person name="Fulton L."/>
            <person name="Clifton S."/>
            <person name="Fulton B."/>
            <person name="Xu J."/>
            <person name="Minx P."/>
            <person name="Pepin K.H."/>
            <person name="Johnson M."/>
            <person name="Thiruvilangam P."/>
            <person name="Bhonagiri V."/>
            <person name="Nash W.E."/>
            <person name="Mardis E.R."/>
            <person name="Wilson R.K."/>
        </authorList>
    </citation>
    <scope>NUCLEOTIDE SEQUENCE [LARGE SCALE GENOMIC DNA]</scope>
    <source>
        <strain evidence="4 5">DSM 7454</strain>
    </source>
</reference>